<feature type="domain" description="CHK kinase-like" evidence="1">
    <location>
        <begin position="131"/>
        <end position="325"/>
    </location>
</feature>
<dbReference type="SUPFAM" id="SSF56112">
    <property type="entry name" value="Protein kinase-like (PK-like)"/>
    <property type="match status" value="1"/>
</dbReference>
<protein>
    <recommendedName>
        <fullName evidence="1">CHK kinase-like domain-containing protein</fullName>
    </recommendedName>
</protein>
<dbReference type="Proteomes" id="UP000494256">
    <property type="component" value="Unassembled WGS sequence"/>
</dbReference>
<dbReference type="Gene3D" id="3.90.1200.10">
    <property type="match status" value="1"/>
</dbReference>
<dbReference type="PANTHER" id="PTHR11012:SF30">
    <property type="entry name" value="PROTEIN KINASE-LIKE DOMAIN-CONTAINING"/>
    <property type="match status" value="1"/>
</dbReference>
<dbReference type="AlphaFoldDB" id="A0A8S0Z3U5"/>
<dbReference type="OrthoDB" id="7765283at2759"/>
<dbReference type="InterPro" id="IPR011009">
    <property type="entry name" value="Kinase-like_dom_sf"/>
</dbReference>
<proteinExistence type="predicted"/>
<dbReference type="SMART" id="SM00587">
    <property type="entry name" value="CHK"/>
    <property type="match status" value="1"/>
</dbReference>
<evidence type="ECO:0000313" key="2">
    <source>
        <dbReference type="EMBL" id="CAB3226302.1"/>
    </source>
</evidence>
<dbReference type="Pfam" id="PF02958">
    <property type="entry name" value="EcKL"/>
    <property type="match status" value="1"/>
</dbReference>
<dbReference type="EMBL" id="CADEBD010000226">
    <property type="protein sequence ID" value="CAB3226302.1"/>
    <property type="molecule type" value="Genomic_DNA"/>
</dbReference>
<organism evidence="2 3">
    <name type="scientific">Arctia plantaginis</name>
    <name type="common">Wood tiger moth</name>
    <name type="synonym">Phalaena plantaginis</name>
    <dbReference type="NCBI Taxonomy" id="874455"/>
    <lineage>
        <taxon>Eukaryota</taxon>
        <taxon>Metazoa</taxon>
        <taxon>Ecdysozoa</taxon>
        <taxon>Arthropoda</taxon>
        <taxon>Hexapoda</taxon>
        <taxon>Insecta</taxon>
        <taxon>Pterygota</taxon>
        <taxon>Neoptera</taxon>
        <taxon>Endopterygota</taxon>
        <taxon>Lepidoptera</taxon>
        <taxon>Glossata</taxon>
        <taxon>Ditrysia</taxon>
        <taxon>Noctuoidea</taxon>
        <taxon>Erebidae</taxon>
        <taxon>Arctiinae</taxon>
        <taxon>Arctia</taxon>
    </lineage>
</organism>
<sequence length="418" mass="49327">MSLEVNISEPDDFNCQELHSAIEEVAHNEGFEDFEYKVDYISGKGGNFTSNVFRVMIRKTDCDDYDFSVIVKTFINTERQQLFNELHKREVFAYTEVIKKFISVQNVLNEETKLELPECLLVNIEKNNEVIILKDLKNHGFELDDMQENAEYLNIEQINLVISELAKFHALSFIIKEKESDTFKDLKTKFQDILYENSFLNKSKLRNFFFESFDMFLKLVKNKEAKNKLRKLKDKFIELLQKYVKPGQTNVLCHGDCWVNNMFFKNKNSNQAKVCFIDYQAMRYANPMTDFMHFLYLCTDSKFRSQHFDEIKNNYYESLSTFLNLYNIDVTTVYKRDNFDTDFYGYMPYGLLVSIFQLRIVTMNLEEDDTLKEAKLESNWDLSQIPSESDLFRSRVNDVVEEAVGNGVLDKLLAEVTY</sequence>
<comment type="caution">
    <text evidence="2">The sequence shown here is derived from an EMBL/GenBank/DDBJ whole genome shotgun (WGS) entry which is preliminary data.</text>
</comment>
<evidence type="ECO:0000259" key="1">
    <source>
        <dbReference type="SMART" id="SM00587"/>
    </source>
</evidence>
<gene>
    <name evidence="2" type="ORF">APLA_LOCUS2639</name>
</gene>
<reference evidence="2 3" key="1">
    <citation type="submission" date="2020-04" db="EMBL/GenBank/DDBJ databases">
        <authorList>
            <person name="Wallbank WR R."/>
            <person name="Pardo Diaz C."/>
            <person name="Kozak K."/>
            <person name="Martin S."/>
            <person name="Jiggins C."/>
            <person name="Moest M."/>
            <person name="Warren A I."/>
            <person name="Byers J.R.P. K."/>
            <person name="Montejo-Kovacevich G."/>
            <person name="Yen C E."/>
        </authorList>
    </citation>
    <scope>NUCLEOTIDE SEQUENCE [LARGE SCALE GENOMIC DNA]</scope>
</reference>
<dbReference type="InterPro" id="IPR015897">
    <property type="entry name" value="CHK_kinase-like"/>
</dbReference>
<evidence type="ECO:0000313" key="3">
    <source>
        <dbReference type="Proteomes" id="UP000494256"/>
    </source>
</evidence>
<dbReference type="PANTHER" id="PTHR11012">
    <property type="entry name" value="PROTEIN KINASE-LIKE DOMAIN-CONTAINING"/>
    <property type="match status" value="1"/>
</dbReference>
<name>A0A8S0Z3U5_ARCPL</name>
<dbReference type="InterPro" id="IPR004119">
    <property type="entry name" value="EcKL"/>
</dbReference>
<accession>A0A8S0Z3U5</accession>